<dbReference type="AlphaFoldDB" id="A0A395SSV0"/>
<reference evidence="2 3" key="1">
    <citation type="journal article" date="2018" name="PLoS Pathog.">
        <title>Evolution of structural diversity of trichothecenes, a family of toxins produced by plant pathogenic and entomopathogenic fungi.</title>
        <authorList>
            <person name="Proctor R.H."/>
            <person name="McCormick S.P."/>
            <person name="Kim H.S."/>
            <person name="Cardoza R.E."/>
            <person name="Stanley A.M."/>
            <person name="Lindo L."/>
            <person name="Kelly A."/>
            <person name="Brown D.W."/>
            <person name="Lee T."/>
            <person name="Vaughan M.M."/>
            <person name="Alexander N.J."/>
            <person name="Busman M."/>
            <person name="Gutierrez S."/>
        </authorList>
    </citation>
    <scope>NUCLEOTIDE SEQUENCE [LARGE SCALE GENOMIC DNA]</scope>
    <source>
        <strain evidence="2 3">NRRL 20695</strain>
    </source>
</reference>
<organism evidence="2 3">
    <name type="scientific">Fusarium longipes</name>
    <dbReference type="NCBI Taxonomy" id="694270"/>
    <lineage>
        <taxon>Eukaryota</taxon>
        <taxon>Fungi</taxon>
        <taxon>Dikarya</taxon>
        <taxon>Ascomycota</taxon>
        <taxon>Pezizomycotina</taxon>
        <taxon>Sordariomycetes</taxon>
        <taxon>Hypocreomycetidae</taxon>
        <taxon>Hypocreales</taxon>
        <taxon>Nectriaceae</taxon>
        <taxon>Fusarium</taxon>
    </lineage>
</organism>
<comment type="caution">
    <text evidence="2">The sequence shown here is derived from an EMBL/GenBank/DDBJ whole genome shotgun (WGS) entry which is preliminary data.</text>
</comment>
<feature type="region of interest" description="Disordered" evidence="1">
    <location>
        <begin position="80"/>
        <end position="153"/>
    </location>
</feature>
<protein>
    <submittedName>
        <fullName evidence="2">Uncharacterized protein</fullName>
    </submittedName>
</protein>
<dbReference type="Proteomes" id="UP000266234">
    <property type="component" value="Unassembled WGS sequence"/>
</dbReference>
<feature type="compositionally biased region" description="Basic residues" evidence="1">
    <location>
        <begin position="144"/>
        <end position="153"/>
    </location>
</feature>
<proteinExistence type="predicted"/>
<accession>A0A395SSV0</accession>
<dbReference type="EMBL" id="PXOG01000124">
    <property type="protein sequence ID" value="RGP75132.1"/>
    <property type="molecule type" value="Genomic_DNA"/>
</dbReference>
<sequence length="153" mass="18003">MCEHRIIWRHCPSCRKRASPPLLHNVNCEKTTIWKLGRCSLGLRNRDIVEQVECEECCDRRVAETEEERRRLWEKAWPGPVQPLESHALPETKDKAQQTEEEWPKVEKEVEEKEEETVEQQAQVEGMYDADDEDDDEGLFIPRTKSKKKSKTG</sequence>
<keyword evidence="3" id="KW-1185">Reference proteome</keyword>
<feature type="compositionally biased region" description="Acidic residues" evidence="1">
    <location>
        <begin position="128"/>
        <end position="138"/>
    </location>
</feature>
<evidence type="ECO:0000313" key="3">
    <source>
        <dbReference type="Proteomes" id="UP000266234"/>
    </source>
</evidence>
<evidence type="ECO:0000256" key="1">
    <source>
        <dbReference type="SAM" id="MobiDB-lite"/>
    </source>
</evidence>
<name>A0A395SSV0_9HYPO</name>
<feature type="compositionally biased region" description="Basic and acidic residues" evidence="1">
    <location>
        <begin position="88"/>
        <end position="111"/>
    </location>
</feature>
<dbReference type="OrthoDB" id="4979920at2759"/>
<gene>
    <name evidence="2" type="ORF">FLONG3_5816</name>
</gene>
<evidence type="ECO:0000313" key="2">
    <source>
        <dbReference type="EMBL" id="RGP75132.1"/>
    </source>
</evidence>